<dbReference type="AlphaFoldDB" id="A0A8H6NIU6"/>
<proteinExistence type="predicted"/>
<protein>
    <submittedName>
        <fullName evidence="1">Nuclear pore protein-like protein</fullName>
    </submittedName>
</protein>
<accession>A0A8H6NIU6</accession>
<keyword evidence="2" id="KW-1185">Reference proteome</keyword>
<gene>
    <name evidence="1" type="ORF">CPLU01_04903</name>
</gene>
<dbReference type="EMBL" id="WIGO01000048">
    <property type="protein sequence ID" value="KAF6834438.1"/>
    <property type="molecule type" value="Genomic_DNA"/>
</dbReference>
<evidence type="ECO:0000313" key="2">
    <source>
        <dbReference type="Proteomes" id="UP000654918"/>
    </source>
</evidence>
<evidence type="ECO:0000313" key="1">
    <source>
        <dbReference type="EMBL" id="KAF6834438.1"/>
    </source>
</evidence>
<dbReference type="Proteomes" id="UP000654918">
    <property type="component" value="Unassembled WGS sequence"/>
</dbReference>
<comment type="caution">
    <text evidence="1">The sequence shown here is derived from an EMBL/GenBank/DDBJ whole genome shotgun (WGS) entry which is preliminary data.</text>
</comment>
<name>A0A8H6NIU6_9PEZI</name>
<reference evidence="1" key="1">
    <citation type="journal article" date="2020" name="Phytopathology">
        <title>Genome Sequence Resources of Colletotrichum truncatum, C. plurivorum, C. musicola, and C. sojae: Four Species Pathogenic to Soybean (Glycine max).</title>
        <authorList>
            <person name="Rogerio F."/>
            <person name="Boufleur T.R."/>
            <person name="Ciampi-Guillardi M."/>
            <person name="Sukno S.A."/>
            <person name="Thon M.R."/>
            <person name="Massola Junior N.S."/>
            <person name="Baroncelli R."/>
        </authorList>
    </citation>
    <scope>NUCLEOTIDE SEQUENCE</scope>
    <source>
        <strain evidence="1">LFN00145</strain>
    </source>
</reference>
<sequence length="139" mass="15179">MWAPTSADPYVPGADPAAWTPFASTTRVQACQHPAYIGVGAARRRIKSEDIPFALGLVPARTSIITKDDVDESFDELRDLILQVGSHGWKHQVCSRSVARASPVFKEMIYGPSGEPRVTSDPWVISIPEDTALDALDLF</sequence>
<organism evidence="1 2">
    <name type="scientific">Colletotrichum plurivorum</name>
    <dbReference type="NCBI Taxonomy" id="2175906"/>
    <lineage>
        <taxon>Eukaryota</taxon>
        <taxon>Fungi</taxon>
        <taxon>Dikarya</taxon>
        <taxon>Ascomycota</taxon>
        <taxon>Pezizomycotina</taxon>
        <taxon>Sordariomycetes</taxon>
        <taxon>Hypocreomycetidae</taxon>
        <taxon>Glomerellales</taxon>
        <taxon>Glomerellaceae</taxon>
        <taxon>Colletotrichum</taxon>
        <taxon>Colletotrichum orchidearum species complex</taxon>
    </lineage>
</organism>